<comment type="caution">
    <text evidence="1">The sequence shown here is derived from an EMBL/GenBank/DDBJ whole genome shotgun (WGS) entry which is preliminary data.</text>
</comment>
<dbReference type="Proteomes" id="UP000004506">
    <property type="component" value="Unassembled WGS sequence"/>
</dbReference>
<sequence>MRVSFHLHSFIGCRCAAFLLSVESHQVNTINTQNDKQVKA</sequence>
<accession>A0AA86YWQ4</accession>
<reference evidence="1 2" key="3">
    <citation type="submission" date="2008-05" db="EMBL/GenBank/DDBJ databases">
        <authorList>
            <person name="Fulton L."/>
            <person name="Clifton S."/>
            <person name="Fulton B."/>
            <person name="Xu J."/>
            <person name="Minx P."/>
            <person name="Pepin K.H."/>
            <person name="Johnson M."/>
            <person name="Thiruvilangam P."/>
            <person name="Bhonagiri V."/>
            <person name="Nash W.E."/>
            <person name="Mardis E.R."/>
            <person name="Wilson R.K."/>
        </authorList>
    </citation>
    <scope>NUCLEOTIDE SEQUENCE [LARGE SCALE GENOMIC DNA]</scope>
    <source>
        <strain evidence="1 2">ATCC 25827</strain>
    </source>
</reference>
<dbReference type="EMBL" id="ABJD02000101">
    <property type="protein sequence ID" value="EDU59333.1"/>
    <property type="molecule type" value="Genomic_DNA"/>
</dbReference>
<organism evidence="1 2">
    <name type="scientific">Providencia stuartii ATCC 25827</name>
    <dbReference type="NCBI Taxonomy" id="471874"/>
    <lineage>
        <taxon>Bacteria</taxon>
        <taxon>Pseudomonadati</taxon>
        <taxon>Pseudomonadota</taxon>
        <taxon>Gammaproteobacteria</taxon>
        <taxon>Enterobacterales</taxon>
        <taxon>Morganellaceae</taxon>
        <taxon>Providencia</taxon>
    </lineage>
</organism>
<reference evidence="2" key="1">
    <citation type="submission" date="2008-04" db="EMBL/GenBank/DDBJ databases">
        <title>Draft genome sequence of Providencia stuartii (ATCC 25827).</title>
        <authorList>
            <person name="Sudarsanam P."/>
            <person name="Ley R."/>
            <person name="Guruge J."/>
            <person name="Turnbaugh P.J."/>
            <person name="Mahowald M."/>
            <person name="Liep D."/>
            <person name="Gordon J."/>
        </authorList>
    </citation>
    <scope>NUCLEOTIDE SEQUENCE [LARGE SCALE GENOMIC DNA]</scope>
    <source>
        <strain evidence="2">ATCC 25827</strain>
    </source>
</reference>
<gene>
    <name evidence="1" type="ORF">PROSTU_02522</name>
</gene>
<dbReference type="AlphaFoldDB" id="A0AA86YWQ4"/>
<name>A0AA86YWQ4_PROST</name>
<proteinExistence type="predicted"/>
<evidence type="ECO:0000313" key="1">
    <source>
        <dbReference type="EMBL" id="EDU59333.1"/>
    </source>
</evidence>
<protein>
    <submittedName>
        <fullName evidence="1">Uncharacterized protein</fullName>
    </submittedName>
</protein>
<reference evidence="2" key="2">
    <citation type="submission" date="2008-04" db="EMBL/GenBank/DDBJ databases">
        <title>Draft genome sequence of Providencia stuartii(ATCC 25827).</title>
        <authorList>
            <person name="Sudarsanam P."/>
            <person name="Ley R."/>
            <person name="Guruge J."/>
            <person name="Turnbaugh P.J."/>
            <person name="Mahowald M."/>
            <person name="Liep D."/>
            <person name="Gordon J."/>
        </authorList>
    </citation>
    <scope>NUCLEOTIDE SEQUENCE [LARGE SCALE GENOMIC DNA]</scope>
    <source>
        <strain evidence="2">ATCC 25827</strain>
    </source>
</reference>
<evidence type="ECO:0000313" key="2">
    <source>
        <dbReference type="Proteomes" id="UP000004506"/>
    </source>
</evidence>